<dbReference type="EMBL" id="VSRR010000775">
    <property type="protein sequence ID" value="MPC19509.1"/>
    <property type="molecule type" value="Genomic_DNA"/>
</dbReference>
<evidence type="ECO:0000313" key="1">
    <source>
        <dbReference type="EMBL" id="MPC19509.1"/>
    </source>
</evidence>
<comment type="caution">
    <text evidence="1">The sequence shown here is derived from an EMBL/GenBank/DDBJ whole genome shotgun (WGS) entry which is preliminary data.</text>
</comment>
<dbReference type="Proteomes" id="UP000324222">
    <property type="component" value="Unassembled WGS sequence"/>
</dbReference>
<gene>
    <name evidence="1" type="ORF">E2C01_012424</name>
</gene>
<proteinExistence type="predicted"/>
<protein>
    <submittedName>
        <fullName evidence="1">Uncharacterized protein</fullName>
    </submittedName>
</protein>
<name>A0A5B7DE49_PORTR</name>
<accession>A0A5B7DE49</accession>
<sequence>MDLSGHLKLVPGGPVQVKSHVRSDYVMLGQWVMNRTQVSVRGIIITTTCSPSSCASLSVTCGFSPLAYEKEG</sequence>
<keyword evidence="2" id="KW-1185">Reference proteome</keyword>
<organism evidence="1 2">
    <name type="scientific">Portunus trituberculatus</name>
    <name type="common">Swimming crab</name>
    <name type="synonym">Neptunus trituberculatus</name>
    <dbReference type="NCBI Taxonomy" id="210409"/>
    <lineage>
        <taxon>Eukaryota</taxon>
        <taxon>Metazoa</taxon>
        <taxon>Ecdysozoa</taxon>
        <taxon>Arthropoda</taxon>
        <taxon>Crustacea</taxon>
        <taxon>Multicrustacea</taxon>
        <taxon>Malacostraca</taxon>
        <taxon>Eumalacostraca</taxon>
        <taxon>Eucarida</taxon>
        <taxon>Decapoda</taxon>
        <taxon>Pleocyemata</taxon>
        <taxon>Brachyura</taxon>
        <taxon>Eubrachyura</taxon>
        <taxon>Portunoidea</taxon>
        <taxon>Portunidae</taxon>
        <taxon>Portuninae</taxon>
        <taxon>Portunus</taxon>
    </lineage>
</organism>
<reference evidence="1 2" key="1">
    <citation type="submission" date="2019-05" db="EMBL/GenBank/DDBJ databases">
        <title>Another draft genome of Portunus trituberculatus and its Hox gene families provides insights of decapod evolution.</title>
        <authorList>
            <person name="Jeong J.-H."/>
            <person name="Song I."/>
            <person name="Kim S."/>
            <person name="Choi T."/>
            <person name="Kim D."/>
            <person name="Ryu S."/>
            <person name="Kim W."/>
        </authorList>
    </citation>
    <scope>NUCLEOTIDE SEQUENCE [LARGE SCALE GENOMIC DNA]</scope>
    <source>
        <tissue evidence="1">Muscle</tissue>
    </source>
</reference>
<evidence type="ECO:0000313" key="2">
    <source>
        <dbReference type="Proteomes" id="UP000324222"/>
    </source>
</evidence>
<dbReference type="AlphaFoldDB" id="A0A5B7DE49"/>